<feature type="non-terminal residue" evidence="2">
    <location>
        <position position="1"/>
    </location>
</feature>
<accession>A0A3E2HE82</accession>
<keyword evidence="3" id="KW-1185">Reference proteome</keyword>
<gene>
    <name evidence="2" type="ORF">B7463_g4608</name>
</gene>
<dbReference type="EMBL" id="NCSJ02000069">
    <property type="protein sequence ID" value="RFU31714.1"/>
    <property type="molecule type" value="Genomic_DNA"/>
</dbReference>
<proteinExistence type="predicted"/>
<name>A0A3E2HE82_SCYLI</name>
<dbReference type="STRING" id="5539.A0A3E2HE82"/>
<organism evidence="2 3">
    <name type="scientific">Scytalidium lignicola</name>
    <name type="common">Hyphomycete</name>
    <dbReference type="NCBI Taxonomy" id="5539"/>
    <lineage>
        <taxon>Eukaryota</taxon>
        <taxon>Fungi</taxon>
        <taxon>Dikarya</taxon>
        <taxon>Ascomycota</taxon>
        <taxon>Pezizomycotina</taxon>
        <taxon>Leotiomycetes</taxon>
        <taxon>Leotiomycetes incertae sedis</taxon>
        <taxon>Scytalidium</taxon>
    </lineage>
</organism>
<evidence type="ECO:0000313" key="3">
    <source>
        <dbReference type="Proteomes" id="UP000258309"/>
    </source>
</evidence>
<feature type="non-terminal residue" evidence="2">
    <location>
        <position position="688"/>
    </location>
</feature>
<dbReference type="PANTHER" id="PTHR35392:SF3">
    <property type="entry name" value="ZN(2)-C6 FUNGAL-TYPE DOMAIN-CONTAINING PROTEIN"/>
    <property type="match status" value="1"/>
</dbReference>
<feature type="compositionally biased region" description="Basic residues" evidence="1">
    <location>
        <begin position="381"/>
        <end position="394"/>
    </location>
</feature>
<dbReference type="OrthoDB" id="4540227at2759"/>
<comment type="caution">
    <text evidence="2">The sequence shown here is derived from an EMBL/GenBank/DDBJ whole genome shotgun (WGS) entry which is preliminary data.</text>
</comment>
<feature type="region of interest" description="Disordered" evidence="1">
    <location>
        <begin position="365"/>
        <end position="396"/>
    </location>
</feature>
<reference evidence="2 3" key="1">
    <citation type="submission" date="2018-05" db="EMBL/GenBank/DDBJ databases">
        <title>Draft genome sequence of Scytalidium lignicola DSM 105466, a ubiquitous saprotrophic fungus.</title>
        <authorList>
            <person name="Buettner E."/>
            <person name="Gebauer A.M."/>
            <person name="Hofrichter M."/>
            <person name="Liers C."/>
            <person name="Kellner H."/>
        </authorList>
    </citation>
    <scope>NUCLEOTIDE SEQUENCE [LARGE SCALE GENOMIC DNA]</scope>
    <source>
        <strain evidence="2 3">DSM 105466</strain>
    </source>
</reference>
<dbReference type="PANTHER" id="PTHR35392">
    <property type="entry name" value="ZN(II)2CYS6 TRANSCRIPTION FACTOR (EUROFUNG)-RELATED-RELATED"/>
    <property type="match status" value="1"/>
</dbReference>
<dbReference type="Proteomes" id="UP000258309">
    <property type="component" value="Unassembled WGS sequence"/>
</dbReference>
<dbReference type="AlphaFoldDB" id="A0A3E2HE82"/>
<evidence type="ECO:0000313" key="2">
    <source>
        <dbReference type="EMBL" id="RFU31714.1"/>
    </source>
</evidence>
<evidence type="ECO:0000256" key="1">
    <source>
        <dbReference type="SAM" id="MobiDB-lite"/>
    </source>
</evidence>
<protein>
    <recommendedName>
        <fullName evidence="4">Zn(2)-C6 fungal-type domain-containing protein</fullName>
    </recommendedName>
</protein>
<evidence type="ECO:0008006" key="4">
    <source>
        <dbReference type="Google" id="ProtNLM"/>
    </source>
</evidence>
<dbReference type="InterPro" id="IPR052973">
    <property type="entry name" value="Fungal_sec-metab_reg_TF"/>
</dbReference>
<sequence>MDSEPSFQRLYTLSGFTRDTETHVEPNPESFEAVDQTQIEVFFPGHNYLGSTDEPSNQTSPYLPSGLNHYYPVNKSRTLHKRDSDLYTKIFPVESNQHTTYQPDQHLIQSPPLGLLQQRPSLAGHYNDQNSTAAPISEFSTPFSQLQYYPYHHHQQQHRHQQQTALHGAQQIGLQAIHLQPIQQPTISNSLENIGSAEANGSGLGHSRNDTGKHCGCCYLSRSHGVSPTYQDLTAMGGTHLEFEAQIGLRPTTNIFETHCNDYRSVTDNYSGLSLAPAVSVWNIDNIPSSQFEPPTIMNLHDSDPSSHYSTNNLDQARRTHAILESIQNMVICNQNDVDCGTYIFESGNQRGNLSTAALPNVTTTNGKGLAVSPSAEHSKTKIKKRNYQQKKRGSLTEDKKVVVNGMRKRGSCWSCHINKKACDFNTPCRNCKNNTKAKIFNQPCCRLNIMDVIPYRRGNSRMGKTESKLPELNWSDKNVELKTIQLVYPFKIDDGCLRPVLEVKCREFNPDPDEVLNEEYQVDGRLIKLPLPPYACFDLYDHHMKDKMSNFMDKCKECMENTMRDAITDELCKLTIAEATCYSKGPNGKYVDKALKIRAGAFLIASSFSMQGKENLGVQKCHTKTPSYFKDPLPTVLEYQMDTLSIDVMKGHLTPILKHLKYLIFKEKTPKEVCMLVGTKTQPSTPQ</sequence>